<evidence type="ECO:0000256" key="18">
    <source>
        <dbReference type="PIRSR" id="PIRSR000137-1"/>
    </source>
</evidence>
<comment type="cofactor">
    <cofactor evidence="1 19">
        <name>FAD</name>
        <dbReference type="ChEBI" id="CHEBI:57692"/>
    </cofactor>
</comment>
<comment type="catalytic activity">
    <reaction evidence="15">
        <text>pyranose + acceptor = pyranos-3-ulose + reduced acceptor.</text>
        <dbReference type="EC" id="1.1.99.29"/>
    </reaction>
</comment>
<evidence type="ECO:0000256" key="15">
    <source>
        <dbReference type="ARBA" id="ARBA00034029"/>
    </source>
</evidence>
<protein>
    <recommendedName>
        <fullName evidence="5">pyranose dehydrogenase (acceptor)</fullName>
        <ecNumber evidence="5">1.1.99.29</ecNumber>
    </recommendedName>
</protein>
<comment type="caution">
    <text evidence="22">The sequence shown here is derived from an EMBL/GenBank/DDBJ whole genome shotgun (WGS) entry which is preliminary data.</text>
</comment>
<evidence type="ECO:0000313" key="23">
    <source>
        <dbReference type="Proteomes" id="UP000559027"/>
    </source>
</evidence>
<keyword evidence="9 19" id="KW-0274">FAD</keyword>
<feature type="chain" id="PRO_5034689619" description="pyranose dehydrogenase (acceptor)" evidence="20">
    <location>
        <begin position="19"/>
        <end position="620"/>
    </location>
</feature>
<dbReference type="PROSITE" id="PS00624">
    <property type="entry name" value="GMC_OXRED_2"/>
    <property type="match status" value="1"/>
</dbReference>
<feature type="signal peptide" evidence="20">
    <location>
        <begin position="1"/>
        <end position="18"/>
    </location>
</feature>
<dbReference type="InterPro" id="IPR000172">
    <property type="entry name" value="GMC_OxRdtase_N"/>
</dbReference>
<dbReference type="InterPro" id="IPR036188">
    <property type="entry name" value="FAD/NAD-bd_sf"/>
</dbReference>
<evidence type="ECO:0000256" key="11">
    <source>
        <dbReference type="ARBA" id="ARBA00023180"/>
    </source>
</evidence>
<evidence type="ECO:0000313" key="22">
    <source>
        <dbReference type="EMBL" id="KAF5353559.1"/>
    </source>
</evidence>
<feature type="active site" description="Proton donor" evidence="18">
    <location>
        <position position="557"/>
    </location>
</feature>
<proteinExistence type="inferred from homology"/>
<evidence type="ECO:0000256" key="19">
    <source>
        <dbReference type="PIRSR" id="PIRSR000137-2"/>
    </source>
</evidence>
<comment type="catalytic activity">
    <reaction evidence="13">
        <text>pyranose + acceptor = pyranos-2-ulose + reduced acceptor.</text>
        <dbReference type="EC" id="1.1.99.29"/>
    </reaction>
</comment>
<dbReference type="OrthoDB" id="269227at2759"/>
<dbReference type="PANTHER" id="PTHR11552">
    <property type="entry name" value="GLUCOSE-METHANOL-CHOLINE GMC OXIDOREDUCTASE"/>
    <property type="match status" value="1"/>
</dbReference>
<evidence type="ECO:0000256" key="7">
    <source>
        <dbReference type="ARBA" id="ARBA00022630"/>
    </source>
</evidence>
<name>A0A8H5D5L0_9AGAR</name>
<dbReference type="GO" id="GO:0050660">
    <property type="term" value="F:flavin adenine dinucleotide binding"/>
    <property type="evidence" value="ECO:0007669"/>
    <property type="project" value="InterPro"/>
</dbReference>
<keyword evidence="11" id="KW-0325">Glycoprotein</keyword>
<dbReference type="Pfam" id="PF05199">
    <property type="entry name" value="GMC_oxred_C"/>
    <property type="match status" value="1"/>
</dbReference>
<dbReference type="PANTHER" id="PTHR11552:SF201">
    <property type="entry name" value="GLUCOSE-METHANOL-CHOLINE OXIDOREDUCTASE N-TERMINAL DOMAIN-CONTAINING PROTEIN"/>
    <property type="match status" value="1"/>
</dbReference>
<dbReference type="InterPro" id="IPR012132">
    <property type="entry name" value="GMC_OxRdtase"/>
</dbReference>
<feature type="domain" description="Glucose-methanol-choline oxidoreductase N-terminal" evidence="21">
    <location>
        <begin position="309"/>
        <end position="323"/>
    </location>
</feature>
<keyword evidence="6" id="KW-0964">Secreted</keyword>
<evidence type="ECO:0000256" key="4">
    <source>
        <dbReference type="ARBA" id="ARBA00011245"/>
    </source>
</evidence>
<keyword evidence="10" id="KW-0560">Oxidoreductase</keyword>
<dbReference type="InterPro" id="IPR007867">
    <property type="entry name" value="GMC_OxRtase_C"/>
</dbReference>
<sequence length="620" mass="67688">MRLSSFFSSFIYLGIASATLLNLQTSADIGKKLINGNQFDYIIVGGGTAGLTLARRLSENSRTNVLVLEAGRSGVNDPLVTVPQKSFSFIATDIDWLYNTAPQVHANNQGINLSQGKILGGDSAVNGLVWCRPYRTDWDDFEKLGNPGWNWKNMYAAARKSEKVNSPQPQFAREYGYGVNPASHGSSGPVETSFPPFIPLQELKFINASLELGHDFNKDPYAGDNVGVWFGLSSQTSKNARETSEFAYLDPALHRPNLIVCSYALVTKLNVSNGPRDIVQSTGVQVRFPDGSTVTAKTNNGGEVVMTAGSVRTPQLLELSGIGNKDILQKHNVPVKVDLPGVGENYEDQTLTILTYKLKPGFLSFDALGYNQTLAAEQQLLYDTKRLGWLTFAQGVLNFAPAQTVLNKADLQTAQQLLKRKPASISQDAFDAIKDKVFSGVPQAEYILFNSFSGGPSKEPNTSYVSLAVTHLHPLARGSIHINTTSIDDHPIINPNVLDSDWDTWFLAKATAYGRKFFETSAFKEIFEPAEVFPGLQTQTQADWVDFIKKNVNLGYHSVGTASLLPRNKNGVVDANLKVYGTSNIRVADASVMPLLVSAHTQTTAYAIAERAAQLIQSSH</sequence>
<comment type="subunit">
    <text evidence="4">Monomer.</text>
</comment>
<comment type="subcellular location">
    <subcellularLocation>
        <location evidence="2">Secreted</location>
    </subcellularLocation>
</comment>
<dbReference type="Gene3D" id="3.50.50.60">
    <property type="entry name" value="FAD/NAD(P)-binding domain"/>
    <property type="match status" value="1"/>
</dbReference>
<dbReference type="AlphaFoldDB" id="A0A8H5D5L0"/>
<evidence type="ECO:0000256" key="8">
    <source>
        <dbReference type="ARBA" id="ARBA00022729"/>
    </source>
</evidence>
<comment type="similarity">
    <text evidence="3">Belongs to the GMC oxidoreductase family.</text>
</comment>
<comment type="catalytic activity">
    <reaction evidence="17">
        <text>a pyranoside + acceptor = a pyranosid-3,4-diulose + reduced acceptor.</text>
        <dbReference type="EC" id="1.1.99.29"/>
    </reaction>
</comment>
<evidence type="ECO:0000256" key="6">
    <source>
        <dbReference type="ARBA" id="ARBA00022525"/>
    </source>
</evidence>
<evidence type="ECO:0000256" key="10">
    <source>
        <dbReference type="ARBA" id="ARBA00023002"/>
    </source>
</evidence>
<reference evidence="22 23" key="1">
    <citation type="journal article" date="2020" name="ISME J.">
        <title>Uncovering the hidden diversity of litter-decomposition mechanisms in mushroom-forming fungi.</title>
        <authorList>
            <person name="Floudas D."/>
            <person name="Bentzer J."/>
            <person name="Ahren D."/>
            <person name="Johansson T."/>
            <person name="Persson P."/>
            <person name="Tunlid A."/>
        </authorList>
    </citation>
    <scope>NUCLEOTIDE SEQUENCE [LARGE SCALE GENOMIC DNA]</scope>
    <source>
        <strain evidence="22 23">CBS 146.42</strain>
    </source>
</reference>
<dbReference type="EC" id="1.1.99.29" evidence="5"/>
<dbReference type="SUPFAM" id="SSF51905">
    <property type="entry name" value="FAD/NAD(P)-binding domain"/>
    <property type="match status" value="1"/>
</dbReference>
<comment type="catalytic activity">
    <reaction evidence="16">
        <text>a pyranoside + acceptor = a pyranosid-3-ulose + reduced acceptor.</text>
        <dbReference type="EC" id="1.1.99.29"/>
    </reaction>
</comment>
<feature type="binding site" evidence="19">
    <location>
        <begin position="126"/>
        <end position="129"/>
    </location>
    <ligand>
        <name>FAD</name>
        <dbReference type="ChEBI" id="CHEBI:57692"/>
    </ligand>
</feature>
<dbReference type="Gene3D" id="3.30.560.10">
    <property type="entry name" value="Glucose Oxidase, domain 3"/>
    <property type="match status" value="1"/>
</dbReference>
<dbReference type="EMBL" id="JAACJO010000010">
    <property type="protein sequence ID" value="KAF5353559.1"/>
    <property type="molecule type" value="Genomic_DNA"/>
</dbReference>
<comment type="function">
    <text evidence="12">Catalyzes the single-oxidation or sequential double oxidation reaction of carbohydrates primarily at carbon-2 and/or carbon-3 with the concomitant reduction of the flavin. The enzyme exhibits a broad sugar substrate specificity, oxidizing different aldopyranoses to the corresponding C-1, C-2, C-3 or C-1,2, C-2,3 and C-3,4 (di)dehydro sugars with substrate-specific regioselectivity. Accepts only a narrow range of electron acceptors such as substituted benzoquinones and complexed metal ions and reacts extremely slowly with O(2) as acceptor. May play a role in the natural recycling of plant matter by oxidizing all major monosaccharides in lignocellulose and by reducing quinone compounds or reactive radical species generated during lignin depolymerization.</text>
</comment>
<dbReference type="PIRSF" id="PIRSF000137">
    <property type="entry name" value="Alcohol_oxidase"/>
    <property type="match status" value="1"/>
</dbReference>
<evidence type="ECO:0000256" key="16">
    <source>
        <dbReference type="ARBA" id="ARBA00034050"/>
    </source>
</evidence>
<evidence type="ECO:0000256" key="3">
    <source>
        <dbReference type="ARBA" id="ARBA00010790"/>
    </source>
</evidence>
<evidence type="ECO:0000256" key="13">
    <source>
        <dbReference type="ARBA" id="ARBA00033986"/>
    </source>
</evidence>
<dbReference type="GO" id="GO:0005576">
    <property type="term" value="C:extracellular region"/>
    <property type="evidence" value="ECO:0007669"/>
    <property type="project" value="UniProtKB-SubCell"/>
</dbReference>
<accession>A0A8H5D5L0</accession>
<evidence type="ECO:0000256" key="17">
    <source>
        <dbReference type="ARBA" id="ARBA00034059"/>
    </source>
</evidence>
<evidence type="ECO:0000256" key="2">
    <source>
        <dbReference type="ARBA" id="ARBA00004613"/>
    </source>
</evidence>
<evidence type="ECO:0000256" key="14">
    <source>
        <dbReference type="ARBA" id="ARBA00034010"/>
    </source>
</evidence>
<gene>
    <name evidence="22" type="ORF">D9756_008091</name>
</gene>
<keyword evidence="8 20" id="KW-0732">Signal</keyword>
<organism evidence="22 23">
    <name type="scientific">Leucocoprinus leucothites</name>
    <dbReference type="NCBI Taxonomy" id="201217"/>
    <lineage>
        <taxon>Eukaryota</taxon>
        <taxon>Fungi</taxon>
        <taxon>Dikarya</taxon>
        <taxon>Basidiomycota</taxon>
        <taxon>Agaricomycotina</taxon>
        <taxon>Agaricomycetes</taxon>
        <taxon>Agaricomycetidae</taxon>
        <taxon>Agaricales</taxon>
        <taxon>Agaricineae</taxon>
        <taxon>Agaricaceae</taxon>
        <taxon>Leucocoprinus</taxon>
    </lineage>
</organism>
<comment type="catalytic activity">
    <reaction evidence="14">
        <text>pyranose + acceptor = pyranos-2,3-diulose + reduced acceptor.</text>
        <dbReference type="EC" id="1.1.99.29"/>
    </reaction>
</comment>
<dbReference type="Proteomes" id="UP000559027">
    <property type="component" value="Unassembled WGS sequence"/>
</dbReference>
<evidence type="ECO:0000256" key="1">
    <source>
        <dbReference type="ARBA" id="ARBA00001974"/>
    </source>
</evidence>
<feature type="binding site" evidence="19">
    <location>
        <position position="266"/>
    </location>
    <ligand>
        <name>FAD</name>
        <dbReference type="ChEBI" id="CHEBI:57692"/>
    </ligand>
</feature>
<evidence type="ECO:0000256" key="12">
    <source>
        <dbReference type="ARBA" id="ARBA00024699"/>
    </source>
</evidence>
<evidence type="ECO:0000259" key="21">
    <source>
        <dbReference type="PROSITE" id="PS00624"/>
    </source>
</evidence>
<keyword evidence="23" id="KW-1185">Reference proteome</keyword>
<keyword evidence="7" id="KW-0285">Flavoprotein</keyword>
<dbReference type="Pfam" id="PF00732">
    <property type="entry name" value="GMC_oxred_N"/>
    <property type="match status" value="1"/>
</dbReference>
<evidence type="ECO:0000256" key="20">
    <source>
        <dbReference type="SAM" id="SignalP"/>
    </source>
</evidence>
<feature type="active site" description="Proton acceptor" evidence="18">
    <location>
        <position position="600"/>
    </location>
</feature>
<dbReference type="SUPFAM" id="SSF54373">
    <property type="entry name" value="FAD-linked reductases, C-terminal domain"/>
    <property type="match status" value="1"/>
</dbReference>
<evidence type="ECO:0000256" key="5">
    <source>
        <dbReference type="ARBA" id="ARBA00013177"/>
    </source>
</evidence>
<evidence type="ECO:0000256" key="9">
    <source>
        <dbReference type="ARBA" id="ARBA00022827"/>
    </source>
</evidence>
<dbReference type="GO" id="GO:0033718">
    <property type="term" value="F:pyranose dehydrogenase (acceptor) activity"/>
    <property type="evidence" value="ECO:0007669"/>
    <property type="project" value="UniProtKB-EC"/>
</dbReference>